<dbReference type="GO" id="GO:0009247">
    <property type="term" value="P:glycolipid biosynthetic process"/>
    <property type="evidence" value="ECO:0007669"/>
    <property type="project" value="UniProtKB-ARBA"/>
</dbReference>
<evidence type="ECO:0000256" key="2">
    <source>
        <dbReference type="ARBA" id="ARBA00022475"/>
    </source>
</evidence>
<comment type="subcellular location">
    <subcellularLocation>
        <location evidence="1">Cell inner membrane</location>
    </subcellularLocation>
</comment>
<feature type="compositionally biased region" description="Low complexity" evidence="7">
    <location>
        <begin position="1"/>
        <end position="10"/>
    </location>
</feature>
<evidence type="ECO:0000256" key="3">
    <source>
        <dbReference type="ARBA" id="ARBA00022519"/>
    </source>
</evidence>
<evidence type="ECO:0000256" key="4">
    <source>
        <dbReference type="ARBA" id="ARBA00022679"/>
    </source>
</evidence>
<dbReference type="GO" id="GO:0005886">
    <property type="term" value="C:plasma membrane"/>
    <property type="evidence" value="ECO:0007669"/>
    <property type="project" value="UniProtKB-SubCell"/>
</dbReference>
<dbReference type="PANTHER" id="PTHR30606">
    <property type="entry name" value="LIPID A BIOSYNTHESIS LAUROYL ACYLTRANSFERASE"/>
    <property type="match status" value="1"/>
</dbReference>
<keyword evidence="6 8" id="KW-0012">Acyltransferase</keyword>
<keyword evidence="4 8" id="KW-0808">Transferase</keyword>
<dbReference type="KEGG" id="tpla:ElP_66510"/>
<feature type="region of interest" description="Disordered" evidence="7">
    <location>
        <begin position="377"/>
        <end position="407"/>
    </location>
</feature>
<reference evidence="8 9" key="1">
    <citation type="submission" date="2019-02" db="EMBL/GenBank/DDBJ databases">
        <title>Deep-cultivation of Planctomycetes and their phenomic and genomic characterization uncovers novel biology.</title>
        <authorList>
            <person name="Wiegand S."/>
            <person name="Jogler M."/>
            <person name="Boedeker C."/>
            <person name="Pinto D."/>
            <person name="Vollmers J."/>
            <person name="Rivas-Marin E."/>
            <person name="Kohn T."/>
            <person name="Peeters S.H."/>
            <person name="Heuer A."/>
            <person name="Rast P."/>
            <person name="Oberbeckmann S."/>
            <person name="Bunk B."/>
            <person name="Jeske O."/>
            <person name="Meyerdierks A."/>
            <person name="Storesund J.E."/>
            <person name="Kallscheuer N."/>
            <person name="Luecker S."/>
            <person name="Lage O.M."/>
            <person name="Pohl T."/>
            <person name="Merkel B.J."/>
            <person name="Hornburger P."/>
            <person name="Mueller R.-W."/>
            <person name="Bruemmer F."/>
            <person name="Labrenz M."/>
            <person name="Spormann A.M."/>
            <person name="Op den Camp H."/>
            <person name="Overmann J."/>
            <person name="Amann R."/>
            <person name="Jetten M.S.M."/>
            <person name="Mascher T."/>
            <person name="Medema M.H."/>
            <person name="Devos D.P."/>
            <person name="Kaster A.-K."/>
            <person name="Ovreas L."/>
            <person name="Rohde M."/>
            <person name="Galperin M.Y."/>
            <person name="Jogler C."/>
        </authorList>
    </citation>
    <scope>NUCLEOTIDE SEQUENCE [LARGE SCALE GENOMIC DNA]</scope>
    <source>
        <strain evidence="8 9">ElP</strain>
    </source>
</reference>
<protein>
    <submittedName>
        <fullName evidence="8">Lipid A biosynthesis lauroyl acyltransferase</fullName>
    </submittedName>
</protein>
<dbReference type="OrthoDB" id="9803456at2"/>
<dbReference type="GO" id="GO:0016746">
    <property type="term" value="F:acyltransferase activity"/>
    <property type="evidence" value="ECO:0007669"/>
    <property type="project" value="UniProtKB-KW"/>
</dbReference>
<keyword evidence="5" id="KW-0472">Membrane</keyword>
<dbReference type="Proteomes" id="UP000317835">
    <property type="component" value="Chromosome"/>
</dbReference>
<dbReference type="EMBL" id="CP036426">
    <property type="protein sequence ID" value="QDV38696.1"/>
    <property type="molecule type" value="Genomic_DNA"/>
</dbReference>
<evidence type="ECO:0000256" key="5">
    <source>
        <dbReference type="ARBA" id="ARBA00023136"/>
    </source>
</evidence>
<organism evidence="8 9">
    <name type="scientific">Tautonia plasticadhaerens</name>
    <dbReference type="NCBI Taxonomy" id="2527974"/>
    <lineage>
        <taxon>Bacteria</taxon>
        <taxon>Pseudomonadati</taxon>
        <taxon>Planctomycetota</taxon>
        <taxon>Planctomycetia</taxon>
        <taxon>Isosphaerales</taxon>
        <taxon>Isosphaeraceae</taxon>
        <taxon>Tautonia</taxon>
    </lineage>
</organism>
<keyword evidence="3" id="KW-0997">Cell inner membrane</keyword>
<name>A0A518HDD7_9BACT</name>
<dbReference type="Pfam" id="PF03279">
    <property type="entry name" value="Lip_A_acyltrans"/>
    <property type="match status" value="2"/>
</dbReference>
<feature type="region of interest" description="Disordered" evidence="7">
    <location>
        <begin position="1"/>
        <end position="60"/>
    </location>
</feature>
<keyword evidence="9" id="KW-1185">Reference proteome</keyword>
<accession>A0A518HDD7</accession>
<evidence type="ECO:0000313" key="9">
    <source>
        <dbReference type="Proteomes" id="UP000317835"/>
    </source>
</evidence>
<dbReference type="AlphaFoldDB" id="A0A518HDD7"/>
<gene>
    <name evidence="8" type="ORF">ElP_66510</name>
</gene>
<evidence type="ECO:0000256" key="1">
    <source>
        <dbReference type="ARBA" id="ARBA00004533"/>
    </source>
</evidence>
<keyword evidence="2" id="KW-1003">Cell membrane</keyword>
<dbReference type="InterPro" id="IPR004960">
    <property type="entry name" value="LipA_acyltrans"/>
</dbReference>
<evidence type="ECO:0000313" key="8">
    <source>
        <dbReference type="EMBL" id="QDV38696.1"/>
    </source>
</evidence>
<dbReference type="PANTHER" id="PTHR30606:SF10">
    <property type="entry name" value="PHOSPHATIDYLINOSITOL MANNOSIDE ACYLTRANSFERASE"/>
    <property type="match status" value="1"/>
</dbReference>
<evidence type="ECO:0000256" key="7">
    <source>
        <dbReference type="SAM" id="MobiDB-lite"/>
    </source>
</evidence>
<proteinExistence type="predicted"/>
<evidence type="ECO:0000256" key="6">
    <source>
        <dbReference type="ARBA" id="ARBA00023315"/>
    </source>
</evidence>
<sequence>MRRGGRPTPDGGRGMPHSGPIAPPGRADPFPSSSPRRFESWPPMPGIENPDSSPTEVPVRPIPRHLTSWKPWFYRAMLPALRRLGPEGCDAALVAVGLVLGTVPGRRGRIDRRLRSARSALGCVWDLEVARSGLAGNLARFAARDCTLEGLADDEAIARFDVDGAGHLDAVLADGRGAILLGGHFGAYLSAMHWLVRRRVPMRAMVQRPRHVSAELARWFDRAGTAGDPDSLGRHPQSGFFLRRSMPPGEGVLRVLRARSALREGMAIFINGDVAWDAGCARPGRLLGRESNYQSAWADLAAITGAPVLPVFCSHRPGGRFSMTIDPPWSLSAGDQQRAVDRYLSRLESAIAAEPAEAIAHLLWASSPLAVLGDRPVGRPARPVPSAKPRVRVRGRVGPDRAPSPLR</sequence>